<gene>
    <name evidence="1" type="ORF">SCLCIDRAFT_286040</name>
</gene>
<dbReference type="Proteomes" id="UP000053989">
    <property type="component" value="Unassembled WGS sequence"/>
</dbReference>
<evidence type="ECO:0000313" key="2">
    <source>
        <dbReference type="Proteomes" id="UP000053989"/>
    </source>
</evidence>
<dbReference type="InParanoid" id="A0A0C3DI58"/>
<dbReference type="HOGENOM" id="CLU_2321708_0_0_1"/>
<accession>A0A0C3DI58</accession>
<proteinExistence type="predicted"/>
<dbReference type="AlphaFoldDB" id="A0A0C3DI58"/>
<reference evidence="1 2" key="1">
    <citation type="submission" date="2014-04" db="EMBL/GenBank/DDBJ databases">
        <authorList>
            <consortium name="DOE Joint Genome Institute"/>
            <person name="Kuo A."/>
            <person name="Kohler A."/>
            <person name="Nagy L.G."/>
            <person name="Floudas D."/>
            <person name="Copeland A."/>
            <person name="Barry K.W."/>
            <person name="Cichocki N."/>
            <person name="Veneault-Fourrey C."/>
            <person name="LaButti K."/>
            <person name="Lindquist E.A."/>
            <person name="Lipzen A."/>
            <person name="Lundell T."/>
            <person name="Morin E."/>
            <person name="Murat C."/>
            <person name="Sun H."/>
            <person name="Tunlid A."/>
            <person name="Henrissat B."/>
            <person name="Grigoriev I.V."/>
            <person name="Hibbett D.S."/>
            <person name="Martin F."/>
            <person name="Nordberg H.P."/>
            <person name="Cantor M.N."/>
            <person name="Hua S.X."/>
        </authorList>
    </citation>
    <scope>NUCLEOTIDE SEQUENCE [LARGE SCALE GENOMIC DNA]</scope>
    <source>
        <strain evidence="1 2">Foug A</strain>
    </source>
</reference>
<sequence>MYPLLRPSMVSAVRPQSGTVIDASTGMASVRVPCQALIFVASHRPFDVRTSARTGEIRTACGIRMRGAMVEDDVKGPVKLVEPTRRRGGHYVGRTRRLS</sequence>
<protein>
    <submittedName>
        <fullName evidence="1">Uncharacterized protein</fullName>
    </submittedName>
</protein>
<keyword evidence="2" id="KW-1185">Reference proteome</keyword>
<organism evidence="1 2">
    <name type="scientific">Scleroderma citrinum Foug A</name>
    <dbReference type="NCBI Taxonomy" id="1036808"/>
    <lineage>
        <taxon>Eukaryota</taxon>
        <taxon>Fungi</taxon>
        <taxon>Dikarya</taxon>
        <taxon>Basidiomycota</taxon>
        <taxon>Agaricomycotina</taxon>
        <taxon>Agaricomycetes</taxon>
        <taxon>Agaricomycetidae</taxon>
        <taxon>Boletales</taxon>
        <taxon>Sclerodermatineae</taxon>
        <taxon>Sclerodermataceae</taxon>
        <taxon>Scleroderma</taxon>
    </lineage>
</organism>
<evidence type="ECO:0000313" key="1">
    <source>
        <dbReference type="EMBL" id="KIM55741.1"/>
    </source>
</evidence>
<dbReference type="EMBL" id="KN822128">
    <property type="protein sequence ID" value="KIM55741.1"/>
    <property type="molecule type" value="Genomic_DNA"/>
</dbReference>
<reference evidence="2" key="2">
    <citation type="submission" date="2015-01" db="EMBL/GenBank/DDBJ databases">
        <title>Evolutionary Origins and Diversification of the Mycorrhizal Mutualists.</title>
        <authorList>
            <consortium name="DOE Joint Genome Institute"/>
            <consortium name="Mycorrhizal Genomics Consortium"/>
            <person name="Kohler A."/>
            <person name="Kuo A."/>
            <person name="Nagy L.G."/>
            <person name="Floudas D."/>
            <person name="Copeland A."/>
            <person name="Barry K.W."/>
            <person name="Cichocki N."/>
            <person name="Veneault-Fourrey C."/>
            <person name="LaButti K."/>
            <person name="Lindquist E.A."/>
            <person name="Lipzen A."/>
            <person name="Lundell T."/>
            <person name="Morin E."/>
            <person name="Murat C."/>
            <person name="Riley R."/>
            <person name="Ohm R."/>
            <person name="Sun H."/>
            <person name="Tunlid A."/>
            <person name="Henrissat B."/>
            <person name="Grigoriev I.V."/>
            <person name="Hibbett D.S."/>
            <person name="Martin F."/>
        </authorList>
    </citation>
    <scope>NUCLEOTIDE SEQUENCE [LARGE SCALE GENOMIC DNA]</scope>
    <source>
        <strain evidence="2">Foug A</strain>
    </source>
</reference>
<name>A0A0C3DI58_9AGAM</name>